<proteinExistence type="predicted"/>
<dbReference type="Proteomes" id="UP001497623">
    <property type="component" value="Unassembled WGS sequence"/>
</dbReference>
<organism evidence="3 4">
    <name type="scientific">Meganyctiphanes norvegica</name>
    <name type="common">Northern krill</name>
    <name type="synonym">Thysanopoda norvegica</name>
    <dbReference type="NCBI Taxonomy" id="48144"/>
    <lineage>
        <taxon>Eukaryota</taxon>
        <taxon>Metazoa</taxon>
        <taxon>Ecdysozoa</taxon>
        <taxon>Arthropoda</taxon>
        <taxon>Crustacea</taxon>
        <taxon>Multicrustacea</taxon>
        <taxon>Malacostraca</taxon>
        <taxon>Eumalacostraca</taxon>
        <taxon>Eucarida</taxon>
        <taxon>Euphausiacea</taxon>
        <taxon>Euphausiidae</taxon>
        <taxon>Meganyctiphanes</taxon>
    </lineage>
</organism>
<evidence type="ECO:0008006" key="5">
    <source>
        <dbReference type="Google" id="ProtNLM"/>
    </source>
</evidence>
<feature type="compositionally biased region" description="Basic and acidic residues" evidence="1">
    <location>
        <begin position="314"/>
        <end position="327"/>
    </location>
</feature>
<dbReference type="EMBL" id="CAXKWB010002869">
    <property type="protein sequence ID" value="CAL4067888.1"/>
    <property type="molecule type" value="Genomic_DNA"/>
</dbReference>
<feature type="transmembrane region" description="Helical" evidence="2">
    <location>
        <begin position="267"/>
        <end position="292"/>
    </location>
</feature>
<sequence>MPFIILVRFLSYFSDPDITGGDGVYSRYMPYLSNMHLESGLYDLRIYVNNYQGLAEFPVMQREETINNDNIKQFCCSNTIEYPNLSPLPDFMRSYLHGAIELQYNTIIEDLVPPTRILDLRAQVYSEKDKAIIRWTSPGNDYDWGRAYLYEAVLAETWIKAKAFIGERIVSMPMPESVGTDQSVTVHMEQYGEIVFIAIRAVDEAGNRGGVSNIAILSMVEPVSTTVATSTSPQPMEPASSMIEPLGYGIKPPVPQPTSDYIVETTAIVIGSVTGVLTITAAVTIFCFLHVFGRRNHRQLQSDDKNDSNQSILKETDSPHEQADGETHELLSSKTISCINILAKDQCTLSPISAWNNPGCVDEPIKDSVLVHNPQLECKEIKEKSQNPADVFPDVTNTQSCSFLSSQIPFSMPVNFSSYQAGCTSGVYTSYPYSYSTLPCCAHERIMPISSAGPSSYPCHAGGSANSLPQSGLSCSTENVHSCSLENLQGQSMLDQSPSLCIGYAQSTIHSQPEQINMVECRNVPISSCTQAQHVNKPSLLPKPPYSPKLTRVQKLKQEELPKVITSSTSVPKEPVHRNVTQV</sequence>
<evidence type="ECO:0000256" key="1">
    <source>
        <dbReference type="SAM" id="MobiDB-lite"/>
    </source>
</evidence>
<keyword evidence="2" id="KW-1133">Transmembrane helix</keyword>
<reference evidence="3 4" key="1">
    <citation type="submission" date="2024-05" db="EMBL/GenBank/DDBJ databases">
        <authorList>
            <person name="Wallberg A."/>
        </authorList>
    </citation>
    <scope>NUCLEOTIDE SEQUENCE [LARGE SCALE GENOMIC DNA]</scope>
</reference>
<feature type="region of interest" description="Disordered" evidence="1">
    <location>
        <begin position="299"/>
        <end position="327"/>
    </location>
</feature>
<evidence type="ECO:0000313" key="4">
    <source>
        <dbReference type="Proteomes" id="UP001497623"/>
    </source>
</evidence>
<keyword evidence="2" id="KW-0812">Transmembrane</keyword>
<protein>
    <recommendedName>
        <fullName evidence="5">Fibronectin type-III domain-containing protein</fullName>
    </recommendedName>
</protein>
<gene>
    <name evidence="3" type="ORF">MNOR_LOCUS6790</name>
</gene>
<keyword evidence="4" id="KW-1185">Reference proteome</keyword>
<keyword evidence="2" id="KW-0472">Membrane</keyword>
<evidence type="ECO:0000313" key="3">
    <source>
        <dbReference type="EMBL" id="CAL4067888.1"/>
    </source>
</evidence>
<dbReference type="AlphaFoldDB" id="A0AAV2Q3I7"/>
<accession>A0AAV2Q3I7</accession>
<name>A0AAV2Q3I7_MEGNR</name>
<comment type="caution">
    <text evidence="3">The sequence shown here is derived from an EMBL/GenBank/DDBJ whole genome shotgun (WGS) entry which is preliminary data.</text>
</comment>
<evidence type="ECO:0000256" key="2">
    <source>
        <dbReference type="SAM" id="Phobius"/>
    </source>
</evidence>